<dbReference type="SUPFAM" id="SSF56784">
    <property type="entry name" value="HAD-like"/>
    <property type="match status" value="1"/>
</dbReference>
<dbReference type="Gene3D" id="3.40.50.1000">
    <property type="entry name" value="HAD superfamily/HAD-like"/>
    <property type="match status" value="1"/>
</dbReference>
<dbReference type="Gene3D" id="1.10.150.240">
    <property type="entry name" value="Putative phosphatase, domain 2"/>
    <property type="match status" value="1"/>
</dbReference>
<reference evidence="1 2" key="1">
    <citation type="submission" date="2024-04" db="EMBL/GenBank/DDBJ databases">
        <title>Tritrichomonas musculus Genome.</title>
        <authorList>
            <person name="Alves-Ferreira E."/>
            <person name="Grigg M."/>
            <person name="Lorenzi H."/>
            <person name="Galac M."/>
        </authorList>
    </citation>
    <scope>NUCLEOTIDE SEQUENCE [LARGE SCALE GENOMIC DNA]</scope>
    <source>
        <strain evidence="1 2">EAF2021</strain>
    </source>
</reference>
<dbReference type="PANTHER" id="PTHR43885">
    <property type="entry name" value="HALOACID DEHALOGENASE-LIKE HYDROLASE"/>
    <property type="match status" value="1"/>
</dbReference>
<dbReference type="SFLD" id="SFLDS00003">
    <property type="entry name" value="Haloacid_Dehalogenase"/>
    <property type="match status" value="1"/>
</dbReference>
<keyword evidence="2" id="KW-1185">Reference proteome</keyword>
<dbReference type="EMBL" id="JAPFFF010000005">
    <property type="protein sequence ID" value="KAK8888648.1"/>
    <property type="molecule type" value="Genomic_DNA"/>
</dbReference>
<accession>A0ABR2KCS1</accession>
<name>A0ABR2KCS1_9EUKA</name>
<sequence length="283" mass="31492">MSNKTPNNNDCHISTSNSHSDNVLVTFDIDGTLLIGKNKGGAHLNSFKAAIYDLFGFKGDVPKYAPGTDIGISKQIIDSIIKSRQIENNSQNNNDTNICSMSDELLQKFVKKTEDHYSEFFDGEVDIMPGIVESLEGLSNIYNAKIAVCTGNFKGIALQKIEKAGLSKYFTPYVIGGFGNNFESRTDILKEAHQNAEKVFGIKFDRFIHVGDSPSDIESANEIGTTSVLVQTTPFDFNSTDYQIPSFVFTNLKDNYDDFISVVKTGRATDIYYEKMANKKEYK</sequence>
<dbReference type="SFLD" id="SFLDG01129">
    <property type="entry name" value="C1.5:_HAD__Beta-PGM__Phosphata"/>
    <property type="match status" value="1"/>
</dbReference>
<gene>
    <name evidence="1" type="ORF">M9Y10_033380</name>
</gene>
<protein>
    <recommendedName>
        <fullName evidence="3">Haloacid dehalogenase-like hydrolase family protein</fullName>
    </recommendedName>
</protein>
<dbReference type="InterPro" id="IPR023198">
    <property type="entry name" value="PGP-like_dom2"/>
</dbReference>
<proteinExistence type="predicted"/>
<dbReference type="InterPro" id="IPR023214">
    <property type="entry name" value="HAD_sf"/>
</dbReference>
<dbReference type="Proteomes" id="UP001470230">
    <property type="component" value="Unassembled WGS sequence"/>
</dbReference>
<evidence type="ECO:0008006" key="3">
    <source>
        <dbReference type="Google" id="ProtNLM"/>
    </source>
</evidence>
<evidence type="ECO:0000313" key="1">
    <source>
        <dbReference type="EMBL" id="KAK8888648.1"/>
    </source>
</evidence>
<dbReference type="PANTHER" id="PTHR43885:SF1">
    <property type="entry name" value="SUPERFAMILY HYDROLASE, PUTATIVE (AFU_ORTHOLOGUE AFUA_4G13290)-RELATED"/>
    <property type="match status" value="1"/>
</dbReference>
<organism evidence="1 2">
    <name type="scientific">Tritrichomonas musculus</name>
    <dbReference type="NCBI Taxonomy" id="1915356"/>
    <lineage>
        <taxon>Eukaryota</taxon>
        <taxon>Metamonada</taxon>
        <taxon>Parabasalia</taxon>
        <taxon>Tritrichomonadida</taxon>
        <taxon>Tritrichomonadidae</taxon>
        <taxon>Tritrichomonas</taxon>
    </lineage>
</organism>
<comment type="caution">
    <text evidence="1">The sequence shown here is derived from an EMBL/GenBank/DDBJ whole genome shotgun (WGS) entry which is preliminary data.</text>
</comment>
<evidence type="ECO:0000313" key="2">
    <source>
        <dbReference type="Proteomes" id="UP001470230"/>
    </source>
</evidence>
<dbReference type="InterPro" id="IPR036412">
    <property type="entry name" value="HAD-like_sf"/>
</dbReference>
<dbReference type="Pfam" id="PF00702">
    <property type="entry name" value="Hydrolase"/>
    <property type="match status" value="1"/>
</dbReference>